<gene>
    <name evidence="1" type="ORF">H9655_15025</name>
</gene>
<accession>A0ABR8QS37</accession>
<dbReference type="CDD" id="cd02019">
    <property type="entry name" value="NK"/>
    <property type="match status" value="1"/>
</dbReference>
<sequence length="173" mass="20442">MKKIMVIGISAGVGKSTFARKLGEKLQINVHHLDTLYWLPNWQASSEERFIHLQQDIAKQPVWIIEGNYTGTFSIRTAEADTIIYLELPLLTCLYRIVKRRIQFHKKSRPDMTNGCQEKIDWAFIKFVVSTYYRRKKKMYERFRTLKKEKPELKVVILRNNGEMEAYLANKSL</sequence>
<proteinExistence type="predicted"/>
<organism evidence="1 2">
    <name type="scientific">Cytobacillus stercorigallinarum</name>
    <dbReference type="NCBI Taxonomy" id="2762240"/>
    <lineage>
        <taxon>Bacteria</taxon>
        <taxon>Bacillati</taxon>
        <taxon>Bacillota</taxon>
        <taxon>Bacilli</taxon>
        <taxon>Bacillales</taxon>
        <taxon>Bacillaceae</taxon>
        <taxon>Cytobacillus</taxon>
    </lineage>
</organism>
<comment type="caution">
    <text evidence="1">The sequence shown here is derived from an EMBL/GenBank/DDBJ whole genome shotgun (WGS) entry which is preliminary data.</text>
</comment>
<evidence type="ECO:0000313" key="2">
    <source>
        <dbReference type="Proteomes" id="UP000657931"/>
    </source>
</evidence>
<evidence type="ECO:0000313" key="1">
    <source>
        <dbReference type="EMBL" id="MBD7938345.1"/>
    </source>
</evidence>
<protein>
    <submittedName>
        <fullName evidence="1">Topology modulation protein</fullName>
    </submittedName>
</protein>
<dbReference type="SUPFAM" id="SSF52540">
    <property type="entry name" value="P-loop containing nucleoside triphosphate hydrolases"/>
    <property type="match status" value="1"/>
</dbReference>
<dbReference type="PANTHER" id="PTHR37816:SF3">
    <property type="entry name" value="MODULATES DNA TOPOLOGY"/>
    <property type="match status" value="1"/>
</dbReference>
<dbReference type="EMBL" id="JACSQT010000007">
    <property type="protein sequence ID" value="MBD7938345.1"/>
    <property type="molecule type" value="Genomic_DNA"/>
</dbReference>
<keyword evidence="2" id="KW-1185">Reference proteome</keyword>
<dbReference type="InterPro" id="IPR027417">
    <property type="entry name" value="P-loop_NTPase"/>
</dbReference>
<dbReference type="PANTHER" id="PTHR37816">
    <property type="entry name" value="YALI0E33011P"/>
    <property type="match status" value="1"/>
</dbReference>
<dbReference type="Proteomes" id="UP000657931">
    <property type="component" value="Unassembled WGS sequence"/>
</dbReference>
<dbReference type="InterPro" id="IPR052922">
    <property type="entry name" value="Cytidylate_Kinase-2"/>
</dbReference>
<dbReference type="RefSeq" id="WP_191815423.1">
    <property type="nucleotide sequence ID" value="NZ_JACSQT010000007.1"/>
</dbReference>
<dbReference type="Gene3D" id="3.40.50.300">
    <property type="entry name" value="P-loop containing nucleotide triphosphate hydrolases"/>
    <property type="match status" value="1"/>
</dbReference>
<name>A0ABR8QS37_9BACI</name>
<reference evidence="1 2" key="1">
    <citation type="submission" date="2020-08" db="EMBL/GenBank/DDBJ databases">
        <title>A Genomic Blueprint of the Chicken Gut Microbiome.</title>
        <authorList>
            <person name="Gilroy R."/>
            <person name="Ravi A."/>
            <person name="Getino M."/>
            <person name="Pursley I."/>
            <person name="Horton D.L."/>
            <person name="Alikhan N.-F."/>
            <person name="Baker D."/>
            <person name="Gharbi K."/>
            <person name="Hall N."/>
            <person name="Watson M."/>
            <person name="Adriaenssens E.M."/>
            <person name="Foster-Nyarko E."/>
            <person name="Jarju S."/>
            <person name="Secka A."/>
            <person name="Antonio M."/>
            <person name="Oren A."/>
            <person name="Chaudhuri R."/>
            <person name="La Ragione R.M."/>
            <person name="Hildebrand F."/>
            <person name="Pallen M.J."/>
        </authorList>
    </citation>
    <scope>NUCLEOTIDE SEQUENCE [LARGE SCALE GENOMIC DNA]</scope>
    <source>
        <strain evidence="1 2">Sa5YUA1</strain>
    </source>
</reference>